<evidence type="ECO:0000259" key="9">
    <source>
        <dbReference type="Pfam" id="PF08541"/>
    </source>
</evidence>
<comment type="catalytic activity">
    <reaction evidence="5">
        <text>a very-long-chain acyl-CoA + malonyl-CoA + H(+) = a very-long-chain 3-oxoacyl-CoA + CO2 + CoA</text>
        <dbReference type="Rhea" id="RHEA:32727"/>
        <dbReference type="ChEBI" id="CHEBI:15378"/>
        <dbReference type="ChEBI" id="CHEBI:16526"/>
        <dbReference type="ChEBI" id="CHEBI:57287"/>
        <dbReference type="ChEBI" id="CHEBI:57384"/>
        <dbReference type="ChEBI" id="CHEBI:90725"/>
        <dbReference type="ChEBI" id="CHEBI:90736"/>
        <dbReference type="EC" id="2.3.1.199"/>
    </reaction>
</comment>
<sequence length="469" mass="53576">MGFFIVILLLPSLFFLYHFLEWAFIKRHQDCYILSYECFKPSDDRKISTQFSGEILTRNKSLGLDEYKFLLKAGVSSGLGEQTYGPRNILLGREESPTLNDSLDEMDEFFRDSVEKLFSKSQISPHQIDILVVNVSMFASVPSLTSRIVNHYKMRDDIKVYNLSGMGCSASLISINIVQNVFKNEKERYALVVTSESLSPNWYTGHDRSMILSNILFRSGGSVILLTNKWGLRKKAMLKLKCLVRTHHGAKDESYGCCMQMEDSSGRLGFHLSKTLPTSAARCLANNLKELAPKILPTREVVRFGVAVMVRRFISGPNHKPVINFKTGVQHFCLHTGGKTVIDDLGENLKLSEYDLEPARMTLHRFGNTSASSLWYVLGYMEAKKRLKRGERVLMVSFGAGFKCNSCLWEVLRDLDGCDNVWKDCIDEYPSKGLANPYLEKFGWIQNEDFSTFPKDHEEKLNYFREKMN</sequence>
<evidence type="ECO:0000256" key="3">
    <source>
        <dbReference type="ARBA" id="ARBA00022679"/>
    </source>
</evidence>
<dbReference type="SUPFAM" id="SSF53901">
    <property type="entry name" value="Thiolase-like"/>
    <property type="match status" value="1"/>
</dbReference>
<evidence type="ECO:0000256" key="7">
    <source>
        <dbReference type="PIRSR" id="PIRSR036417-1"/>
    </source>
</evidence>
<comment type="similarity">
    <text evidence="2 6">Belongs to the thiolase-like superfamily. Chalcone/stilbene synthases family.</text>
</comment>
<dbReference type="PANTHER" id="PTHR31561">
    <property type="entry name" value="3-KETOACYL-COA SYNTHASE"/>
    <property type="match status" value="1"/>
</dbReference>
<feature type="active site" evidence="7">
    <location>
        <position position="168"/>
    </location>
</feature>
<feature type="active site" evidence="7">
    <location>
        <position position="331"/>
    </location>
</feature>
<evidence type="ECO:0000256" key="6">
    <source>
        <dbReference type="PIRNR" id="PIRNR036417"/>
    </source>
</evidence>
<dbReference type="GeneID" id="110792923"/>
<dbReference type="CDD" id="cd00831">
    <property type="entry name" value="CHS_like"/>
    <property type="match status" value="1"/>
</dbReference>
<keyword evidence="4 6" id="KW-0012">Acyltransferase</keyword>
<dbReference type="KEGG" id="soe:110792923"/>
<dbReference type="Pfam" id="PF08541">
    <property type="entry name" value="ACP_syn_III_C"/>
    <property type="match status" value="1"/>
</dbReference>
<dbReference type="Proteomes" id="UP000813463">
    <property type="component" value="Chromosome 1"/>
</dbReference>
<protein>
    <recommendedName>
        <fullName evidence="6">3-ketoacyl-CoA synthase</fullName>
        <ecNumber evidence="6">2.3.1.-</ecNumber>
    </recommendedName>
</protein>
<reference evidence="10" key="1">
    <citation type="journal article" date="2021" name="Nat. Commun.">
        <title>Genomic analyses provide insights into spinach domestication and the genetic basis of agronomic traits.</title>
        <authorList>
            <person name="Cai X."/>
            <person name="Sun X."/>
            <person name="Xu C."/>
            <person name="Sun H."/>
            <person name="Wang X."/>
            <person name="Ge C."/>
            <person name="Zhang Z."/>
            <person name="Wang Q."/>
            <person name="Fei Z."/>
            <person name="Jiao C."/>
            <person name="Wang Q."/>
        </authorList>
    </citation>
    <scope>NUCLEOTIDE SEQUENCE [LARGE SCALE GENOMIC DNA]</scope>
    <source>
        <strain evidence="10">cv. Varoflay</strain>
    </source>
</reference>
<dbReference type="GO" id="GO:0009922">
    <property type="term" value="F:fatty acid elongase activity"/>
    <property type="evidence" value="ECO:0007669"/>
    <property type="project" value="UniProtKB-EC"/>
</dbReference>
<accession>A0A9R0IPY3</accession>
<dbReference type="GO" id="GO:0016020">
    <property type="term" value="C:membrane"/>
    <property type="evidence" value="ECO:0007669"/>
    <property type="project" value="InterPro"/>
</dbReference>
<keyword evidence="3 6" id="KW-0808">Transferase</keyword>
<evidence type="ECO:0000256" key="5">
    <source>
        <dbReference type="ARBA" id="ARBA00047375"/>
    </source>
</evidence>
<reference evidence="11" key="2">
    <citation type="submission" date="2025-08" db="UniProtKB">
        <authorList>
            <consortium name="RefSeq"/>
        </authorList>
    </citation>
    <scope>IDENTIFICATION</scope>
    <source>
        <tissue evidence="11">Leaf</tissue>
    </source>
</reference>
<dbReference type="InterPro" id="IPR012392">
    <property type="entry name" value="3-ktacl-CoA_syn"/>
</dbReference>
<gene>
    <name evidence="11" type="primary">LOC110792923</name>
</gene>
<comment type="pathway">
    <text evidence="1 6">Lipid metabolism; fatty acid biosynthesis.</text>
</comment>
<feature type="active site" evidence="7">
    <location>
        <position position="364"/>
    </location>
</feature>
<dbReference type="PIRSF" id="PIRSF036417">
    <property type="entry name" value="3-ktacl-CoA_syn"/>
    <property type="match status" value="1"/>
</dbReference>
<name>A0A9R0IPY3_SPIOL</name>
<dbReference type="EC" id="2.3.1.-" evidence="6"/>
<dbReference type="Gene3D" id="3.40.47.10">
    <property type="match status" value="1"/>
</dbReference>
<evidence type="ECO:0000313" key="11">
    <source>
        <dbReference type="RefSeq" id="XP_021853439.2"/>
    </source>
</evidence>
<evidence type="ECO:0000259" key="8">
    <source>
        <dbReference type="Pfam" id="PF08392"/>
    </source>
</evidence>
<keyword evidence="10" id="KW-1185">Reference proteome</keyword>
<dbReference type="Pfam" id="PF08392">
    <property type="entry name" value="FAE1_CUT1_RppA"/>
    <property type="match status" value="1"/>
</dbReference>
<feature type="active site" evidence="7">
    <location>
        <position position="368"/>
    </location>
</feature>
<dbReference type="InterPro" id="IPR016039">
    <property type="entry name" value="Thiolase-like"/>
</dbReference>
<evidence type="ECO:0000256" key="1">
    <source>
        <dbReference type="ARBA" id="ARBA00005194"/>
    </source>
</evidence>
<dbReference type="AlphaFoldDB" id="A0A9R0IPY3"/>
<proteinExistence type="inferred from homology"/>
<feature type="active site" evidence="7">
    <location>
        <position position="335"/>
    </location>
</feature>
<feature type="domain" description="Beta-ketoacyl-[acyl-carrier-protein] synthase III C-terminal" evidence="9">
    <location>
        <begin position="329"/>
        <end position="410"/>
    </location>
</feature>
<dbReference type="InterPro" id="IPR013601">
    <property type="entry name" value="FAE1_typ3_polyketide_synth"/>
</dbReference>
<dbReference type="InterPro" id="IPR013747">
    <property type="entry name" value="ACP_syn_III_C"/>
</dbReference>
<feature type="domain" description="FAE" evidence="8">
    <location>
        <begin position="24"/>
        <end position="312"/>
    </location>
</feature>
<dbReference type="GO" id="GO:0006633">
    <property type="term" value="P:fatty acid biosynthetic process"/>
    <property type="evidence" value="ECO:0007669"/>
    <property type="project" value="InterPro"/>
</dbReference>
<feature type="active site" evidence="7">
    <location>
        <position position="247"/>
    </location>
</feature>
<organism evidence="10 11">
    <name type="scientific">Spinacia oleracea</name>
    <name type="common">Spinach</name>
    <dbReference type="NCBI Taxonomy" id="3562"/>
    <lineage>
        <taxon>Eukaryota</taxon>
        <taxon>Viridiplantae</taxon>
        <taxon>Streptophyta</taxon>
        <taxon>Embryophyta</taxon>
        <taxon>Tracheophyta</taxon>
        <taxon>Spermatophyta</taxon>
        <taxon>Magnoliopsida</taxon>
        <taxon>eudicotyledons</taxon>
        <taxon>Gunneridae</taxon>
        <taxon>Pentapetalae</taxon>
        <taxon>Caryophyllales</taxon>
        <taxon>Chenopodiaceae</taxon>
        <taxon>Chenopodioideae</taxon>
        <taxon>Anserineae</taxon>
        <taxon>Spinacia</taxon>
    </lineage>
</organism>
<evidence type="ECO:0000256" key="4">
    <source>
        <dbReference type="ARBA" id="ARBA00023315"/>
    </source>
</evidence>
<dbReference type="RefSeq" id="XP_021853439.2">
    <property type="nucleotide sequence ID" value="XM_021997747.2"/>
</dbReference>
<evidence type="ECO:0000256" key="2">
    <source>
        <dbReference type="ARBA" id="ARBA00005531"/>
    </source>
</evidence>
<evidence type="ECO:0000313" key="10">
    <source>
        <dbReference type="Proteomes" id="UP000813463"/>
    </source>
</evidence>